<proteinExistence type="predicted"/>
<reference evidence="1 2" key="1">
    <citation type="journal article" date="2016" name="Virus Genes">
        <title>Genomic characterization of Salmonella bacteriophages isolated from India.</title>
        <authorList>
            <person name="Karpe Y.A."/>
            <person name="Kanade G.D."/>
            <person name="Pingale K.D."/>
            <person name="Arankalle V.A."/>
            <person name="Banerjee K."/>
        </authorList>
    </citation>
    <scope>NUCLEOTIDE SEQUENCE [LARGE SCALE GENOMIC DNA]</scope>
</reference>
<dbReference type="OrthoDB" id="11262at10239"/>
<dbReference type="Proteomes" id="UP000202469">
    <property type="component" value="Genome"/>
</dbReference>
<organism evidence="1 2">
    <name type="scientific">Salmonella phage 36</name>
    <dbReference type="NCBI Taxonomy" id="1654889"/>
    <lineage>
        <taxon>Viruses</taxon>
        <taxon>Duplodnaviria</taxon>
        <taxon>Heunggongvirae</taxon>
        <taxon>Uroviricota</taxon>
        <taxon>Caudoviricetes</taxon>
        <taxon>Drexlerviridae</taxon>
        <taxon>Tempevirinae</taxon>
        <taxon>Tlsvirus</taxon>
        <taxon>Tlsvirus tv36</taxon>
    </lineage>
</organism>
<dbReference type="RefSeq" id="YP_009223444.1">
    <property type="nucleotide sequence ID" value="NC_029071.1"/>
</dbReference>
<evidence type="ECO:0000313" key="2">
    <source>
        <dbReference type="Proteomes" id="UP000202469"/>
    </source>
</evidence>
<sequence length="250" mass="27240">MADYANIIGVQAPGALGDSSLYNIDGCCFTADDHDGVLVGKIVTVKSVTDGYKEITDVFSANTLAYGVAFRTHINTNMDDEGYMIYLPGDPINVISKGRAWVLSQTVDMQPNFGDPVKVGADGFAVKDGFEIAGWHYTGGWQKWNSLFYIVEIQINQSAPYIHAGERKLVRGAVLEPNLPSPQAPNKVVTITVEVAPKDADDKTGSWHVYNDQCEIIPISDTQARLSTKTMAQMMCMLLGLQMTAAALRQ</sequence>
<gene>
    <name evidence="1" type="ORF">SP36_22</name>
</gene>
<protein>
    <submittedName>
        <fullName evidence="1">Scaffolding protein SbcC-like protein</fullName>
    </submittedName>
</protein>
<dbReference type="EMBL" id="KR296690">
    <property type="protein sequence ID" value="AKJ73994.1"/>
    <property type="molecule type" value="Genomic_DNA"/>
</dbReference>
<dbReference type="InterPro" id="IPR056914">
    <property type="entry name" value="Gp53-like"/>
</dbReference>
<dbReference type="GeneID" id="26794532"/>
<name>A0A0N7CA28_9CAUD</name>
<dbReference type="Pfam" id="PF23982">
    <property type="entry name" value="XM1_gp53_minor_capsid"/>
    <property type="match status" value="1"/>
</dbReference>
<dbReference type="KEGG" id="vg:26794532"/>
<evidence type="ECO:0000313" key="1">
    <source>
        <dbReference type="EMBL" id="AKJ73994.1"/>
    </source>
</evidence>
<accession>A0A0N7CA28</accession>